<name>A0ACC3SKP0_9PEZI</name>
<reference evidence="1" key="1">
    <citation type="submission" date="2024-02" db="EMBL/GenBank/DDBJ databases">
        <title>Metagenome Assembled Genome of Zalaria obscura JY119.</title>
        <authorList>
            <person name="Vighnesh L."/>
            <person name="Jagadeeshwari U."/>
            <person name="Venkata Ramana C."/>
            <person name="Sasikala C."/>
        </authorList>
    </citation>
    <scope>NUCLEOTIDE SEQUENCE</scope>
    <source>
        <strain evidence="1">JY119</strain>
    </source>
</reference>
<organism evidence="1 2">
    <name type="scientific">Zalaria obscura</name>
    <dbReference type="NCBI Taxonomy" id="2024903"/>
    <lineage>
        <taxon>Eukaryota</taxon>
        <taxon>Fungi</taxon>
        <taxon>Dikarya</taxon>
        <taxon>Ascomycota</taxon>
        <taxon>Pezizomycotina</taxon>
        <taxon>Dothideomycetes</taxon>
        <taxon>Dothideomycetidae</taxon>
        <taxon>Dothideales</taxon>
        <taxon>Zalariaceae</taxon>
        <taxon>Zalaria</taxon>
    </lineage>
</organism>
<evidence type="ECO:0000313" key="2">
    <source>
        <dbReference type="Proteomes" id="UP001320706"/>
    </source>
</evidence>
<accession>A0ACC3SKP0</accession>
<evidence type="ECO:0000313" key="1">
    <source>
        <dbReference type="EMBL" id="KAK8213267.1"/>
    </source>
</evidence>
<dbReference type="EMBL" id="JAMKPW020000011">
    <property type="protein sequence ID" value="KAK8213267.1"/>
    <property type="molecule type" value="Genomic_DNA"/>
</dbReference>
<comment type="caution">
    <text evidence="1">The sequence shown here is derived from an EMBL/GenBank/DDBJ whole genome shotgun (WGS) entry which is preliminary data.</text>
</comment>
<protein>
    <submittedName>
        <fullName evidence="1">Uncharacterized protein</fullName>
    </submittedName>
</protein>
<keyword evidence="2" id="KW-1185">Reference proteome</keyword>
<proteinExistence type="predicted"/>
<sequence length="417" mass="47715">MFSLRGLAFGLPSWLSAADRAPRVDIPSVIIHDIEENPEKRARTLKHLIKANHINHSVIYHDLQFHNHAPHILGSAYLLGASADQLNHIYDEESKELEPWVDAPGEISRHDWRDYLGKREYQRAWIDFFEDQLVQHGYDWQELVEDFLFQGKEPLINNMINGLAHGLIHLGYAFELSSRTVAIEALALTTGFYNDMHKYLDDPSYTKPSPFTSESPLEILEKLRRDTRLDDAFTQPGEENLSVLVADKEKEAVMLEYWNSWVITNPKEQFAAIQRAAAALVVGTHKEGEKYDFFLVHLLTSSHALRIVLPLVPAKYHISLLRQWWLFAVSAYIMQLRPAVDVSKIENVEVDGEDWKTVDDRAVNGEYCTDAHYVKAGRAMKEAANTWGDSDQYYLKAALKFSREFNGWGGFGAIAYP</sequence>
<dbReference type="Proteomes" id="UP001320706">
    <property type="component" value="Unassembled WGS sequence"/>
</dbReference>
<gene>
    <name evidence="1" type="ORF">M8818_002565</name>
</gene>